<dbReference type="RefSeq" id="WP_049747054.1">
    <property type="nucleotide sequence ID" value="NZ_CP012150.1"/>
</dbReference>
<protein>
    <submittedName>
        <fullName evidence="2">Hydrolase</fullName>
    </submittedName>
</protein>
<proteinExistence type="predicted"/>
<dbReference type="AlphaFoldDB" id="A0A0K0XB03"/>
<dbReference type="Pfam" id="PF12697">
    <property type="entry name" value="Abhydrolase_6"/>
    <property type="match status" value="1"/>
</dbReference>
<evidence type="ECO:0000313" key="2">
    <source>
        <dbReference type="EMBL" id="AKS34599.1"/>
    </source>
</evidence>
<sequence>MTTSETLAEPLHLTFETSDTRLSAEVRPGHGTPVVIVPGVMADASTWRPVVGHIDLPNPVVTLNRRGRATSGSLGARYSVAVEVDDLRRVVGALGAVHLVGWSYGALIGLEAALGYDPIRSVTAYEPVGRPFAPQAVAPVRAAVAAGDLDRAVTLVNTDVSGFSEDHVADLRRSPAWDVLRPLARPLGEELAAINAYQPFLGDYRRLRIPVALVLGARNEGKAPYGTAFAPFASALPQAQLIRLPGQGHLAHVEAPADLAEAISAAVRRAEAAS</sequence>
<keyword evidence="2" id="KW-0378">Hydrolase</keyword>
<dbReference type="STRING" id="134601.AFA91_24945"/>
<dbReference type="EMBL" id="CP012150">
    <property type="protein sequence ID" value="AKS34599.1"/>
    <property type="molecule type" value="Genomic_DNA"/>
</dbReference>
<organism evidence="2 3">
    <name type="scientific">Mycolicibacterium goodii</name>
    <name type="common">Mycobacterium goodii</name>
    <dbReference type="NCBI Taxonomy" id="134601"/>
    <lineage>
        <taxon>Bacteria</taxon>
        <taxon>Bacillati</taxon>
        <taxon>Actinomycetota</taxon>
        <taxon>Actinomycetes</taxon>
        <taxon>Mycobacteriales</taxon>
        <taxon>Mycobacteriaceae</taxon>
        <taxon>Mycolicibacterium</taxon>
    </lineage>
</organism>
<dbReference type="Gene3D" id="3.40.50.1820">
    <property type="entry name" value="alpha/beta hydrolase"/>
    <property type="match status" value="1"/>
</dbReference>
<dbReference type="PATRIC" id="fig|134601.6.peg.5157"/>
<reference evidence="2 3" key="1">
    <citation type="submission" date="2015-07" db="EMBL/GenBank/DDBJ databases">
        <title>Complete genome sequence of Mycobacterium goodii X7B, a facultative thermophilic biodesulfurizing bacterium.</title>
        <authorList>
            <person name="Yu B."/>
            <person name="Li F."/>
            <person name="Xu P."/>
        </authorList>
    </citation>
    <scope>NUCLEOTIDE SEQUENCE [LARGE SCALE GENOMIC DNA]</scope>
    <source>
        <strain evidence="2 3">X7B</strain>
    </source>
</reference>
<dbReference type="Proteomes" id="UP000062255">
    <property type="component" value="Chromosome"/>
</dbReference>
<gene>
    <name evidence="2" type="ORF">AFA91_24945</name>
</gene>
<dbReference type="OrthoDB" id="4222986at2"/>
<evidence type="ECO:0000259" key="1">
    <source>
        <dbReference type="Pfam" id="PF12697"/>
    </source>
</evidence>
<feature type="domain" description="AB hydrolase-1" evidence="1">
    <location>
        <begin position="34"/>
        <end position="262"/>
    </location>
</feature>
<dbReference type="InterPro" id="IPR029058">
    <property type="entry name" value="AB_hydrolase_fold"/>
</dbReference>
<name>A0A0K0XB03_MYCGD</name>
<dbReference type="InterPro" id="IPR000073">
    <property type="entry name" value="AB_hydrolase_1"/>
</dbReference>
<dbReference type="GO" id="GO:0016787">
    <property type="term" value="F:hydrolase activity"/>
    <property type="evidence" value="ECO:0007669"/>
    <property type="project" value="UniProtKB-KW"/>
</dbReference>
<dbReference type="InterPro" id="IPR050266">
    <property type="entry name" value="AB_hydrolase_sf"/>
</dbReference>
<dbReference type="PANTHER" id="PTHR43798">
    <property type="entry name" value="MONOACYLGLYCEROL LIPASE"/>
    <property type="match status" value="1"/>
</dbReference>
<evidence type="ECO:0000313" key="3">
    <source>
        <dbReference type="Proteomes" id="UP000062255"/>
    </source>
</evidence>
<dbReference type="KEGG" id="mgo:AFA91_24945"/>
<accession>A0A0K0XB03</accession>
<dbReference type="SUPFAM" id="SSF53474">
    <property type="entry name" value="alpha/beta-Hydrolases"/>
    <property type="match status" value="1"/>
</dbReference>